<organism evidence="6 7">
    <name type="scientific">Huiozyma naganishii (strain ATCC MYA-139 / BCRC 22969 / CBS 8797 / KCTC 17520 / NBRC 10181 / NCYC 3082 / Yp74L-3)</name>
    <name type="common">Yeast</name>
    <name type="synonym">Kazachstania naganishii</name>
    <dbReference type="NCBI Taxonomy" id="1071383"/>
    <lineage>
        <taxon>Eukaryota</taxon>
        <taxon>Fungi</taxon>
        <taxon>Dikarya</taxon>
        <taxon>Ascomycota</taxon>
        <taxon>Saccharomycotina</taxon>
        <taxon>Saccharomycetes</taxon>
        <taxon>Saccharomycetales</taxon>
        <taxon>Saccharomycetaceae</taxon>
        <taxon>Huiozyma</taxon>
    </lineage>
</organism>
<comment type="similarity">
    <text evidence="4">Belongs to the complex I LYR family. SDHAF1 subfamily.</text>
</comment>
<evidence type="ECO:0000256" key="4">
    <source>
        <dbReference type="ARBA" id="ARBA00025715"/>
    </source>
</evidence>
<keyword evidence="7" id="KW-1185">Reference proteome</keyword>
<dbReference type="GO" id="GO:0034553">
    <property type="term" value="P:mitochondrial respiratory chain complex II assembly"/>
    <property type="evidence" value="ECO:0007669"/>
    <property type="project" value="EnsemblFungi"/>
</dbReference>
<keyword evidence="3" id="KW-0143">Chaperone</keyword>
<comment type="subcellular location">
    <subcellularLocation>
        <location evidence="1">Mitochondrion matrix</location>
    </subcellularLocation>
</comment>
<reference evidence="6 7" key="1">
    <citation type="journal article" date="2011" name="Proc. Natl. Acad. Sci. U.S.A.">
        <title>Evolutionary erosion of yeast sex chromosomes by mating-type switching accidents.</title>
        <authorList>
            <person name="Gordon J.L."/>
            <person name="Armisen D."/>
            <person name="Proux-Wera E."/>
            <person name="Oheigeartaigh S.S."/>
            <person name="Byrne K.P."/>
            <person name="Wolfe K.H."/>
        </authorList>
    </citation>
    <scope>NUCLEOTIDE SEQUENCE [LARGE SCALE GENOMIC DNA]</scope>
    <source>
        <strain evidence="7">ATCC MYA-139 / BCRC 22969 / CBS 8797 / CCRC 22969 / KCTC 17520 / NBRC 10181 / NCYC 3082</strain>
    </source>
</reference>
<dbReference type="STRING" id="1071383.J7S677"/>
<dbReference type="PANTHER" id="PTHR13675:SF1">
    <property type="entry name" value="SUCCINATE DEHYDROGENASE ASSEMBLY FACTOR 1, MITOCHONDRIAL"/>
    <property type="match status" value="1"/>
</dbReference>
<dbReference type="OrthoDB" id="273010at2759"/>
<protein>
    <recommendedName>
        <fullName evidence="5">Complex 1 LYR protein domain-containing protein</fullName>
    </recommendedName>
</protein>
<name>J7S677_HUIN7</name>
<evidence type="ECO:0000256" key="3">
    <source>
        <dbReference type="ARBA" id="ARBA00023186"/>
    </source>
</evidence>
<dbReference type="KEGG" id="kng:KNAG_0C04800"/>
<reference evidence="7" key="2">
    <citation type="submission" date="2012-08" db="EMBL/GenBank/DDBJ databases">
        <title>Genome sequence of Kazachstania naganishii.</title>
        <authorList>
            <person name="Gordon J.L."/>
            <person name="Armisen D."/>
            <person name="Proux-Wera E."/>
            <person name="OhEigeartaigh S.S."/>
            <person name="Byrne K.P."/>
            <person name="Wolfe K.H."/>
        </authorList>
    </citation>
    <scope>NUCLEOTIDE SEQUENCE [LARGE SCALE GENOMIC DNA]</scope>
    <source>
        <strain evidence="7">ATCC MYA-139 / BCRC 22969 / CBS 8797 / CCRC 22969 / KCTC 17520 / NBRC 10181 / NCYC 3082</strain>
    </source>
</reference>
<dbReference type="RefSeq" id="XP_022463827.1">
    <property type="nucleotide sequence ID" value="XM_022607208.1"/>
</dbReference>
<dbReference type="InterPro" id="IPR045295">
    <property type="entry name" value="Complex1_LYR_SDHAF1_LYRM8"/>
</dbReference>
<accession>J7S677</accession>
<dbReference type="Proteomes" id="UP000006310">
    <property type="component" value="Chromosome 3"/>
</dbReference>
<dbReference type="GO" id="GO:0005759">
    <property type="term" value="C:mitochondrial matrix"/>
    <property type="evidence" value="ECO:0007669"/>
    <property type="project" value="UniProtKB-SubCell"/>
</dbReference>
<evidence type="ECO:0000313" key="7">
    <source>
        <dbReference type="Proteomes" id="UP000006310"/>
    </source>
</evidence>
<feature type="domain" description="Complex 1 LYR protein" evidence="5">
    <location>
        <begin position="9"/>
        <end position="68"/>
    </location>
</feature>
<dbReference type="InterPro" id="IPR008011">
    <property type="entry name" value="Complex1_LYR_dom"/>
</dbReference>
<keyword evidence="2" id="KW-0496">Mitochondrion</keyword>
<evidence type="ECO:0000313" key="6">
    <source>
        <dbReference type="EMBL" id="CCK69581.1"/>
    </source>
</evidence>
<evidence type="ECO:0000256" key="1">
    <source>
        <dbReference type="ARBA" id="ARBA00004305"/>
    </source>
</evidence>
<dbReference type="eggNOG" id="KOG4620">
    <property type="taxonomic scope" value="Eukaryota"/>
</dbReference>
<gene>
    <name evidence="6" type="primary">KNAG0C04800</name>
    <name evidence="6" type="ordered locus">KNAG_0C04800</name>
</gene>
<dbReference type="EMBL" id="HE978316">
    <property type="protein sequence ID" value="CCK69581.1"/>
    <property type="molecule type" value="Genomic_DNA"/>
</dbReference>
<dbReference type="PANTHER" id="PTHR13675">
    <property type="entry name" value="LYR MOTIF-CONTAINING PROTEIN 2"/>
    <property type="match status" value="1"/>
</dbReference>
<evidence type="ECO:0000256" key="2">
    <source>
        <dbReference type="ARBA" id="ARBA00023128"/>
    </source>
</evidence>
<dbReference type="Pfam" id="PF05347">
    <property type="entry name" value="Complex1_LYR"/>
    <property type="match status" value="1"/>
</dbReference>
<sequence length="78" mass="9479">MTKLSGLQKEVLALYRGWIRMTYRKPRETRPHFLSYIHEEFGKYRDLPRKDFTTVEHLLRVGNKRLKMYSSPDLKDVH</sequence>
<proteinExistence type="inferred from homology"/>
<dbReference type="OMA" id="VEMYSSP"/>
<dbReference type="HOGENOM" id="CLU_154777_1_1_1"/>
<dbReference type="AlphaFoldDB" id="J7S677"/>
<dbReference type="CDD" id="cd20268">
    <property type="entry name" value="Complex1_LYR_SDHAF1_LYRM8"/>
    <property type="match status" value="1"/>
</dbReference>
<evidence type="ECO:0000259" key="5">
    <source>
        <dbReference type="Pfam" id="PF05347"/>
    </source>
</evidence>
<dbReference type="GeneID" id="34525261"/>